<dbReference type="GO" id="GO:0016020">
    <property type="term" value="C:membrane"/>
    <property type="evidence" value="ECO:0007669"/>
    <property type="project" value="InterPro"/>
</dbReference>
<feature type="transmembrane region" description="Helical" evidence="12">
    <location>
        <begin position="177"/>
        <end position="198"/>
    </location>
</feature>
<dbReference type="InterPro" id="IPR004771">
    <property type="entry name" value="K/H_exchanger"/>
</dbReference>
<feature type="transmembrane region" description="Helical" evidence="12">
    <location>
        <begin position="296"/>
        <end position="315"/>
    </location>
</feature>
<organism evidence="14 15">
    <name type="scientific">Rhodovibrio salinarum</name>
    <dbReference type="NCBI Taxonomy" id="1087"/>
    <lineage>
        <taxon>Bacteria</taxon>
        <taxon>Pseudomonadati</taxon>
        <taxon>Pseudomonadota</taxon>
        <taxon>Alphaproteobacteria</taxon>
        <taxon>Rhodospirillales</taxon>
        <taxon>Rhodovibrionaceae</taxon>
        <taxon>Rhodovibrio</taxon>
    </lineage>
</organism>
<keyword evidence="9" id="KW-0406">Ion transport</keyword>
<evidence type="ECO:0000256" key="8">
    <source>
        <dbReference type="ARBA" id="ARBA00022989"/>
    </source>
</evidence>
<feature type="transmembrane region" description="Helical" evidence="12">
    <location>
        <begin position="116"/>
        <end position="136"/>
    </location>
</feature>
<accession>A0A934V0A7</accession>
<comment type="caution">
    <text evidence="14">The sequence shown here is derived from an EMBL/GenBank/DDBJ whole genome shotgun (WGS) entry which is preliminary data.</text>
</comment>
<feature type="transmembrane region" description="Helical" evidence="12">
    <location>
        <begin position="148"/>
        <end position="171"/>
    </location>
</feature>
<dbReference type="Pfam" id="PF02254">
    <property type="entry name" value="TrkA_N"/>
    <property type="match status" value="1"/>
</dbReference>
<dbReference type="InterPro" id="IPR003148">
    <property type="entry name" value="RCK_N"/>
</dbReference>
<feature type="transmembrane region" description="Helical" evidence="12">
    <location>
        <begin position="56"/>
        <end position="75"/>
    </location>
</feature>
<evidence type="ECO:0000256" key="11">
    <source>
        <dbReference type="SAM" id="MobiDB-lite"/>
    </source>
</evidence>
<sequence length="606" mass="64870">MPEHGHLNDVLIILLAAILCVALFQRLRITPVLGYLTAGILIGPYAAGLIHDPEGTELLAEFGVIFLLFTIGLDLPLRRLVEMRHLIFGLGLAQVGVTSVAIAAIAMTVGLSAETALILGGALALSSTATVLQLLIERRELADRHGRLSVAVLLFQDLAVVPLLALLPILAGGSTNIVSALALAAVKAAVAIGAILLIGRLFLRPVYRVIAETRNPEIFAATNLLIVLATGYATAQAGMSMALGAFLAGLLLADTEYRHQIEADIQPFRGLFLGLFFITVGMSIDLGQIIENLLPLLGLAAALLTGKAAILYVLLRAFKQGHRMAARVALLLAQGGEFAFVILGLALQLNVVGDSVGQALLAVVAISMATTPVFAWVGRRWFGADDRPVGTAEQLEEATGDLDHHVLVAGFGRVGWTVCKLLERNDVPFVALDFDMERVRRGRNENMPVYFGDASRLEVLRAAGLERARAAVITLDQPGLAERAVGALRGHDAAFTIVSRARDGQHRKRLELAGASAVVSEAVEASLQLGATVLRLSGTDEGRVEESLNAFRRNDYALLDELLEAREHAIGQEGKKPDTGSWFARHVVPHRRRRSDRGADGKSNDR</sequence>
<evidence type="ECO:0000256" key="6">
    <source>
        <dbReference type="ARBA" id="ARBA00022692"/>
    </source>
</evidence>
<evidence type="ECO:0000256" key="3">
    <source>
        <dbReference type="ARBA" id="ARBA00022448"/>
    </source>
</evidence>
<evidence type="ECO:0000256" key="12">
    <source>
        <dbReference type="SAM" id="Phobius"/>
    </source>
</evidence>
<dbReference type="EMBL" id="NRRE01000023">
    <property type="protein sequence ID" value="MBK1697421.1"/>
    <property type="molecule type" value="Genomic_DNA"/>
</dbReference>
<dbReference type="GO" id="GO:0015297">
    <property type="term" value="F:antiporter activity"/>
    <property type="evidence" value="ECO:0007669"/>
    <property type="project" value="UniProtKB-KW"/>
</dbReference>
<keyword evidence="6 12" id="KW-0812">Transmembrane</keyword>
<feature type="transmembrane region" description="Helical" evidence="12">
    <location>
        <begin position="87"/>
        <end position="110"/>
    </location>
</feature>
<feature type="transmembrane region" description="Helical" evidence="12">
    <location>
        <begin position="32"/>
        <end position="50"/>
    </location>
</feature>
<evidence type="ECO:0000313" key="15">
    <source>
        <dbReference type="Proteomes" id="UP000778970"/>
    </source>
</evidence>
<feature type="transmembrane region" description="Helical" evidence="12">
    <location>
        <begin position="6"/>
        <end position="25"/>
    </location>
</feature>
<reference evidence="14" key="2">
    <citation type="journal article" date="2020" name="Microorganisms">
        <title>Osmotic Adaptation and Compatible Solute Biosynthesis of Phototrophic Bacteria as Revealed from Genome Analyses.</title>
        <authorList>
            <person name="Imhoff J.F."/>
            <person name="Rahn T."/>
            <person name="Kunzel S."/>
            <person name="Keller A."/>
            <person name="Neulinger S.C."/>
        </authorList>
    </citation>
    <scope>NUCLEOTIDE SEQUENCE</scope>
    <source>
        <strain evidence="14">DSM 9154</strain>
    </source>
</reference>
<evidence type="ECO:0000256" key="4">
    <source>
        <dbReference type="ARBA" id="ARBA00022449"/>
    </source>
</evidence>
<dbReference type="GO" id="GO:0008324">
    <property type="term" value="F:monoatomic cation transmembrane transporter activity"/>
    <property type="evidence" value="ECO:0007669"/>
    <property type="project" value="InterPro"/>
</dbReference>
<evidence type="ECO:0000256" key="5">
    <source>
        <dbReference type="ARBA" id="ARBA00022538"/>
    </source>
</evidence>
<dbReference type="GO" id="GO:1902600">
    <property type="term" value="P:proton transmembrane transport"/>
    <property type="evidence" value="ECO:0007669"/>
    <property type="project" value="InterPro"/>
</dbReference>
<keyword evidence="8 12" id="KW-1133">Transmembrane helix</keyword>
<dbReference type="Proteomes" id="UP000778970">
    <property type="component" value="Unassembled WGS sequence"/>
</dbReference>
<dbReference type="InterPro" id="IPR006153">
    <property type="entry name" value="Cation/H_exchanger_TM"/>
</dbReference>
<dbReference type="FunFam" id="3.40.50.720:FF:000036">
    <property type="entry name" value="Glutathione-regulated potassium-efflux system protein KefB"/>
    <property type="match status" value="1"/>
</dbReference>
<feature type="compositionally biased region" description="Basic and acidic residues" evidence="11">
    <location>
        <begin position="596"/>
        <end position="606"/>
    </location>
</feature>
<dbReference type="PANTHER" id="PTHR46157">
    <property type="entry name" value="K(+) EFFLUX ANTIPORTER 3, CHLOROPLASTIC"/>
    <property type="match status" value="1"/>
</dbReference>
<proteinExistence type="inferred from homology"/>
<evidence type="ECO:0000256" key="10">
    <source>
        <dbReference type="ARBA" id="ARBA00023136"/>
    </source>
</evidence>
<keyword evidence="5" id="KW-0633">Potassium transport</keyword>
<dbReference type="SUPFAM" id="SSF51735">
    <property type="entry name" value="NAD(P)-binding Rossmann-fold domains"/>
    <property type="match status" value="1"/>
</dbReference>
<dbReference type="GO" id="GO:0006813">
    <property type="term" value="P:potassium ion transport"/>
    <property type="evidence" value="ECO:0007669"/>
    <property type="project" value="UniProtKB-KW"/>
</dbReference>
<feature type="domain" description="RCK N-terminal" evidence="13">
    <location>
        <begin position="403"/>
        <end position="520"/>
    </location>
</feature>
<keyword evidence="7" id="KW-0630">Potassium</keyword>
<dbReference type="PROSITE" id="PS51201">
    <property type="entry name" value="RCK_N"/>
    <property type="match status" value="1"/>
</dbReference>
<evidence type="ECO:0000259" key="13">
    <source>
        <dbReference type="PROSITE" id="PS51201"/>
    </source>
</evidence>
<evidence type="ECO:0000256" key="2">
    <source>
        <dbReference type="ARBA" id="ARBA00005551"/>
    </source>
</evidence>
<feature type="transmembrane region" description="Helical" evidence="12">
    <location>
        <begin position="218"/>
        <end position="235"/>
    </location>
</feature>
<gene>
    <name evidence="14" type="ORF">CKO21_09185</name>
</gene>
<dbReference type="RefSeq" id="WP_081728511.1">
    <property type="nucleotide sequence ID" value="NZ_NRRE01000023.1"/>
</dbReference>
<keyword evidence="4" id="KW-0050">Antiport</keyword>
<dbReference type="Gene3D" id="1.20.1530.20">
    <property type="match status" value="1"/>
</dbReference>
<keyword evidence="3" id="KW-0813">Transport</keyword>
<evidence type="ECO:0000256" key="1">
    <source>
        <dbReference type="ARBA" id="ARBA00004127"/>
    </source>
</evidence>
<dbReference type="InterPro" id="IPR038770">
    <property type="entry name" value="Na+/solute_symporter_sf"/>
</dbReference>
<dbReference type="AlphaFoldDB" id="A0A934V0A7"/>
<dbReference type="Pfam" id="PF00999">
    <property type="entry name" value="Na_H_Exchanger"/>
    <property type="match status" value="1"/>
</dbReference>
<keyword evidence="10 12" id="KW-0472">Membrane</keyword>
<evidence type="ECO:0000256" key="9">
    <source>
        <dbReference type="ARBA" id="ARBA00023065"/>
    </source>
</evidence>
<dbReference type="GO" id="GO:0012505">
    <property type="term" value="C:endomembrane system"/>
    <property type="evidence" value="ECO:0007669"/>
    <property type="project" value="UniProtKB-SubCell"/>
</dbReference>
<reference evidence="14" key="1">
    <citation type="submission" date="2017-08" db="EMBL/GenBank/DDBJ databases">
        <authorList>
            <person name="Imhoff J.F."/>
            <person name="Rahn T."/>
            <person name="Kuenzel S."/>
            <person name="Neulinger S.C."/>
        </authorList>
    </citation>
    <scope>NUCLEOTIDE SEQUENCE</scope>
    <source>
        <strain evidence="14">DSM 9154</strain>
    </source>
</reference>
<comment type="subcellular location">
    <subcellularLocation>
        <location evidence="1">Endomembrane system</location>
        <topology evidence="1">Multi-pass membrane protein</topology>
    </subcellularLocation>
</comment>
<feature type="region of interest" description="Disordered" evidence="11">
    <location>
        <begin position="571"/>
        <end position="606"/>
    </location>
</feature>
<evidence type="ECO:0000313" key="14">
    <source>
        <dbReference type="EMBL" id="MBK1697421.1"/>
    </source>
</evidence>
<comment type="similarity">
    <text evidence="2">Belongs to the monovalent cation:proton antiporter 2 (CPA2) transporter (TC 2.A.37) family.</text>
</comment>
<dbReference type="Gene3D" id="3.40.50.720">
    <property type="entry name" value="NAD(P)-binding Rossmann-like Domain"/>
    <property type="match status" value="1"/>
</dbReference>
<evidence type="ECO:0000256" key="7">
    <source>
        <dbReference type="ARBA" id="ARBA00022958"/>
    </source>
</evidence>
<keyword evidence="15" id="KW-1185">Reference proteome</keyword>
<feature type="transmembrane region" description="Helical" evidence="12">
    <location>
        <begin position="359"/>
        <end position="377"/>
    </location>
</feature>
<feature type="transmembrane region" description="Helical" evidence="12">
    <location>
        <begin position="327"/>
        <end position="347"/>
    </location>
</feature>
<dbReference type="PANTHER" id="PTHR46157:SF4">
    <property type="entry name" value="K(+) EFFLUX ANTIPORTER 3, CHLOROPLASTIC"/>
    <property type="match status" value="1"/>
</dbReference>
<dbReference type="InterPro" id="IPR036291">
    <property type="entry name" value="NAD(P)-bd_dom_sf"/>
</dbReference>
<name>A0A934V0A7_9PROT</name>
<dbReference type="NCBIfam" id="TIGR00932">
    <property type="entry name" value="2a37"/>
    <property type="match status" value="1"/>
</dbReference>
<protein>
    <recommendedName>
        <fullName evidence="13">RCK N-terminal domain-containing protein</fullName>
    </recommendedName>
</protein>